<evidence type="ECO:0000256" key="1">
    <source>
        <dbReference type="ARBA" id="ARBA00004429"/>
    </source>
</evidence>
<keyword evidence="5 9" id="KW-0812">Transmembrane</keyword>
<protein>
    <submittedName>
        <fullName evidence="10">Uncharacterized protein</fullName>
    </submittedName>
</protein>
<keyword evidence="7 9" id="KW-0472">Membrane</keyword>
<feature type="transmembrane region" description="Helical" evidence="9">
    <location>
        <begin position="6"/>
        <end position="26"/>
    </location>
</feature>
<dbReference type="EMBL" id="FNOM01000009">
    <property type="protein sequence ID" value="SDX49743.1"/>
    <property type="molecule type" value="Genomic_DNA"/>
</dbReference>
<evidence type="ECO:0000256" key="3">
    <source>
        <dbReference type="ARBA" id="ARBA00022475"/>
    </source>
</evidence>
<dbReference type="Proteomes" id="UP000198539">
    <property type="component" value="Unassembled WGS sequence"/>
</dbReference>
<proteinExistence type="inferred from homology"/>
<sequence>MMEADWIRGLLGGVMIGGAAALFLLVNGRIMGASGLIGGLVDRSGWGNWGERAAFVAALIAVPGLMVALFAQDAATNITGNIWAIVLAGLLVGVGTRLANGCTSGHGVCGISRLSLRGIVATVFYLLAGGIALVVFRHILEVV</sequence>
<feature type="transmembrane region" description="Helical" evidence="9">
    <location>
        <begin position="119"/>
        <end position="140"/>
    </location>
</feature>
<accession>A0A1H3C6G8</accession>
<keyword evidence="6 9" id="KW-1133">Transmembrane helix</keyword>
<gene>
    <name evidence="10" type="ORF">SAMN04488238_10943</name>
</gene>
<evidence type="ECO:0000256" key="8">
    <source>
        <dbReference type="ARBA" id="ARBA00035655"/>
    </source>
</evidence>
<keyword evidence="3" id="KW-1003">Cell membrane</keyword>
<evidence type="ECO:0000256" key="6">
    <source>
        <dbReference type="ARBA" id="ARBA00022989"/>
    </source>
</evidence>
<evidence type="ECO:0000256" key="7">
    <source>
        <dbReference type="ARBA" id="ARBA00023136"/>
    </source>
</evidence>
<keyword evidence="4" id="KW-0997">Cell inner membrane</keyword>
<evidence type="ECO:0000256" key="4">
    <source>
        <dbReference type="ARBA" id="ARBA00022519"/>
    </source>
</evidence>
<reference evidence="10 11" key="1">
    <citation type="submission" date="2016-10" db="EMBL/GenBank/DDBJ databases">
        <authorList>
            <person name="de Groot N.N."/>
        </authorList>
    </citation>
    <scope>NUCLEOTIDE SEQUENCE [LARGE SCALE GENOMIC DNA]</scope>
    <source>
        <strain evidence="10 11">CGMCC 1.8894</strain>
    </source>
</reference>
<keyword evidence="11" id="KW-1185">Reference proteome</keyword>
<evidence type="ECO:0000313" key="10">
    <source>
        <dbReference type="EMBL" id="SDX49743.1"/>
    </source>
</evidence>
<dbReference type="PANTHER" id="PTHR30574">
    <property type="entry name" value="INNER MEMBRANE PROTEIN YEDE"/>
    <property type="match status" value="1"/>
</dbReference>
<feature type="transmembrane region" description="Helical" evidence="9">
    <location>
        <begin position="53"/>
        <end position="72"/>
    </location>
</feature>
<evidence type="ECO:0000256" key="9">
    <source>
        <dbReference type="SAM" id="Phobius"/>
    </source>
</evidence>
<name>A0A1H3C6G8_9RHOB</name>
<keyword evidence="2" id="KW-0813">Transport</keyword>
<dbReference type="Pfam" id="PF04143">
    <property type="entry name" value="Sulf_transp"/>
    <property type="match status" value="1"/>
</dbReference>
<dbReference type="GO" id="GO:0005886">
    <property type="term" value="C:plasma membrane"/>
    <property type="evidence" value="ECO:0007669"/>
    <property type="project" value="UniProtKB-SubCell"/>
</dbReference>
<evidence type="ECO:0000256" key="2">
    <source>
        <dbReference type="ARBA" id="ARBA00022448"/>
    </source>
</evidence>
<feature type="transmembrane region" description="Helical" evidence="9">
    <location>
        <begin position="78"/>
        <end position="99"/>
    </location>
</feature>
<dbReference type="PANTHER" id="PTHR30574:SF1">
    <property type="entry name" value="SULPHUR TRANSPORT DOMAIN-CONTAINING PROTEIN"/>
    <property type="match status" value="1"/>
</dbReference>
<dbReference type="InterPro" id="IPR007272">
    <property type="entry name" value="Sulf_transp_TsuA/YedE"/>
</dbReference>
<evidence type="ECO:0000256" key="5">
    <source>
        <dbReference type="ARBA" id="ARBA00022692"/>
    </source>
</evidence>
<comment type="subcellular location">
    <subcellularLocation>
        <location evidence="1">Cell inner membrane</location>
        <topology evidence="1">Multi-pass membrane protein</topology>
    </subcellularLocation>
</comment>
<comment type="similarity">
    <text evidence="8">Belongs to the TsuA/YedE (TC 9.B.102) family.</text>
</comment>
<evidence type="ECO:0000313" key="11">
    <source>
        <dbReference type="Proteomes" id="UP000198539"/>
    </source>
</evidence>
<dbReference type="AlphaFoldDB" id="A0A1H3C6G8"/>
<organism evidence="10 11">
    <name type="scientific">Roseicitreum antarcticum</name>
    <dbReference type="NCBI Taxonomy" id="564137"/>
    <lineage>
        <taxon>Bacteria</taxon>
        <taxon>Pseudomonadati</taxon>
        <taxon>Pseudomonadota</taxon>
        <taxon>Alphaproteobacteria</taxon>
        <taxon>Rhodobacterales</taxon>
        <taxon>Paracoccaceae</taxon>
        <taxon>Roseicitreum</taxon>
    </lineage>
</organism>
<dbReference type="STRING" id="564137.SAMN04488238_10943"/>